<name>A0ABT6C7N2_9MICO</name>
<feature type="compositionally biased region" description="Pro residues" evidence="1">
    <location>
        <begin position="1"/>
        <end position="11"/>
    </location>
</feature>
<evidence type="ECO:0000256" key="1">
    <source>
        <dbReference type="SAM" id="MobiDB-lite"/>
    </source>
</evidence>
<keyword evidence="2" id="KW-0472">Membrane</keyword>
<feature type="transmembrane region" description="Helical" evidence="2">
    <location>
        <begin position="185"/>
        <end position="203"/>
    </location>
</feature>
<evidence type="ECO:0000256" key="2">
    <source>
        <dbReference type="SAM" id="Phobius"/>
    </source>
</evidence>
<dbReference type="EMBL" id="JAROAV010000028">
    <property type="protein sequence ID" value="MDF8264890.1"/>
    <property type="molecule type" value="Genomic_DNA"/>
</dbReference>
<feature type="transmembrane region" description="Helical" evidence="2">
    <location>
        <begin position="224"/>
        <end position="241"/>
    </location>
</feature>
<protein>
    <submittedName>
        <fullName evidence="3">Uncharacterized protein</fullName>
    </submittedName>
</protein>
<reference evidence="3 4" key="1">
    <citation type="submission" date="2023-03" db="EMBL/GenBank/DDBJ databases">
        <title>YIM 133296 draft genome.</title>
        <authorList>
            <person name="Xiong L."/>
        </authorList>
    </citation>
    <scope>NUCLEOTIDE SEQUENCE [LARGE SCALE GENOMIC DNA]</scope>
    <source>
        <strain evidence="3 4">YIM 133296</strain>
    </source>
</reference>
<comment type="caution">
    <text evidence="3">The sequence shown here is derived from an EMBL/GenBank/DDBJ whole genome shotgun (WGS) entry which is preliminary data.</text>
</comment>
<keyword evidence="4" id="KW-1185">Reference proteome</keyword>
<keyword evidence="2" id="KW-1133">Transmembrane helix</keyword>
<dbReference type="Proteomes" id="UP001528912">
    <property type="component" value="Unassembled WGS sequence"/>
</dbReference>
<organism evidence="3 4">
    <name type="scientific">Luteipulveratus flavus</name>
    <dbReference type="NCBI Taxonomy" id="3031728"/>
    <lineage>
        <taxon>Bacteria</taxon>
        <taxon>Bacillati</taxon>
        <taxon>Actinomycetota</taxon>
        <taxon>Actinomycetes</taxon>
        <taxon>Micrococcales</taxon>
        <taxon>Dermacoccaceae</taxon>
        <taxon>Luteipulveratus</taxon>
    </lineage>
</organism>
<accession>A0ABT6C7N2</accession>
<gene>
    <name evidence="3" type="ORF">P4R38_11595</name>
</gene>
<evidence type="ECO:0000313" key="3">
    <source>
        <dbReference type="EMBL" id="MDF8264890.1"/>
    </source>
</evidence>
<sequence>MATPAVVPPTAPAQGQDQERVHTPWWKDGRRLSGLLLLGLAGAYLVLASWTGPRPATDDPTPFLNGRPAAITDQEPRTAHEVAWWQDDFATQFKNVAGPATTDPSKGDGSVPRYVVWEEGDRQLRWTRMWSDDPRLKQVQQHVRAGQSRPEEIARWASYPARALVILALLVVVSGHRPSVGNRWYWFWLLWTPLCIGVIWFAITEKMRDPQERRPRRKTGLDGIGALVGIYITVQLAFGVLNGL</sequence>
<feature type="region of interest" description="Disordered" evidence="1">
    <location>
        <begin position="1"/>
        <end position="22"/>
    </location>
</feature>
<proteinExistence type="predicted"/>
<keyword evidence="2" id="KW-0812">Transmembrane</keyword>
<evidence type="ECO:0000313" key="4">
    <source>
        <dbReference type="Proteomes" id="UP001528912"/>
    </source>
</evidence>
<dbReference type="RefSeq" id="WP_277192266.1">
    <property type="nucleotide sequence ID" value="NZ_JAROAV010000028.1"/>
</dbReference>
<feature type="transmembrane region" description="Helical" evidence="2">
    <location>
        <begin position="32"/>
        <end position="50"/>
    </location>
</feature>